<feature type="transmembrane region" description="Helical" evidence="1">
    <location>
        <begin position="37"/>
        <end position="54"/>
    </location>
</feature>
<dbReference type="PANTHER" id="PTHR22911">
    <property type="entry name" value="ACYL-MALONYL CONDENSING ENZYME-RELATED"/>
    <property type="match status" value="1"/>
</dbReference>
<sequence length="309" mass="35077">MQNDNLKSYLNLHLIVFIWGFTAILGALITITADALVWYRMFFAGIFLALFLVYKKKSFRIPLKSFFKLIFVGLLIALHWILFFKAIHVSNVSITLSVFSLGAFFASLLEPLFYGRKVLWYEVFFGLIIIAGLGLIMKVEINYLDGMLYALASIILGVLFTLMNGKLIADHDPSVISFYEFLAGVGFISIYFVFEQKFTADFFVLTANNWILILILASVCTAYAFTASVKIMQKLTPYTVMLTTNLEPVYGIVLAYFILGGKEKMSFEFYIGALIIVITVILNGVIKHYQKNKIKKESPALEKQTFTHK</sequence>
<dbReference type="PANTHER" id="PTHR22911:SF79">
    <property type="entry name" value="MOBA-LIKE NTP TRANSFERASE DOMAIN-CONTAINING PROTEIN"/>
    <property type="match status" value="1"/>
</dbReference>
<reference evidence="3 4" key="1">
    <citation type="submission" date="2018-12" db="EMBL/GenBank/DDBJ databases">
        <title>Flavobacterium sp. nov., isolated from glacier ice.</title>
        <authorList>
            <person name="Liu Q."/>
            <person name="Xin Y.-H."/>
        </authorList>
    </citation>
    <scope>NUCLEOTIDE SEQUENCE [LARGE SCALE GENOMIC DNA]</scope>
    <source>
        <strain evidence="3 4">RB1N8</strain>
    </source>
</reference>
<evidence type="ECO:0000256" key="1">
    <source>
        <dbReference type="SAM" id="Phobius"/>
    </source>
</evidence>
<dbReference type="Proteomes" id="UP000280825">
    <property type="component" value="Unassembled WGS sequence"/>
</dbReference>
<dbReference type="GO" id="GO:0016020">
    <property type="term" value="C:membrane"/>
    <property type="evidence" value="ECO:0007669"/>
    <property type="project" value="InterPro"/>
</dbReference>
<evidence type="ECO:0000313" key="3">
    <source>
        <dbReference type="EMBL" id="RTZ06034.1"/>
    </source>
</evidence>
<feature type="transmembrane region" description="Helical" evidence="1">
    <location>
        <begin position="238"/>
        <end position="259"/>
    </location>
</feature>
<proteinExistence type="predicted"/>
<dbReference type="RefSeq" id="WP_126460832.1">
    <property type="nucleotide sequence ID" value="NZ_RYDJ01000004.1"/>
</dbReference>
<evidence type="ECO:0000259" key="2">
    <source>
        <dbReference type="Pfam" id="PF00892"/>
    </source>
</evidence>
<dbReference type="Pfam" id="PF00892">
    <property type="entry name" value="EamA"/>
    <property type="match status" value="2"/>
</dbReference>
<feature type="transmembrane region" description="Helical" evidence="1">
    <location>
        <begin position="12"/>
        <end position="31"/>
    </location>
</feature>
<feature type="domain" description="EamA" evidence="2">
    <location>
        <begin position="146"/>
        <end position="283"/>
    </location>
</feature>
<feature type="transmembrane region" description="Helical" evidence="1">
    <location>
        <begin position="175"/>
        <end position="194"/>
    </location>
</feature>
<feature type="domain" description="EamA" evidence="2">
    <location>
        <begin position="9"/>
        <end position="137"/>
    </location>
</feature>
<keyword evidence="4" id="KW-1185">Reference proteome</keyword>
<comment type="caution">
    <text evidence="3">The sequence shown here is derived from an EMBL/GenBank/DDBJ whole genome shotgun (WGS) entry which is preliminary data.</text>
</comment>
<dbReference type="InterPro" id="IPR000620">
    <property type="entry name" value="EamA_dom"/>
</dbReference>
<name>A0A432CP55_9FLAO</name>
<feature type="transmembrane region" description="Helical" evidence="1">
    <location>
        <begin position="118"/>
        <end position="137"/>
    </location>
</feature>
<gene>
    <name evidence="3" type="ORF">EKL98_05785</name>
</gene>
<feature type="transmembrane region" description="Helical" evidence="1">
    <location>
        <begin position="66"/>
        <end position="83"/>
    </location>
</feature>
<feature type="transmembrane region" description="Helical" evidence="1">
    <location>
        <begin position="89"/>
        <end position="109"/>
    </location>
</feature>
<protein>
    <submittedName>
        <fullName evidence="3">DMT family transporter</fullName>
    </submittedName>
</protein>
<keyword evidence="1" id="KW-0472">Membrane</keyword>
<feature type="transmembrane region" description="Helical" evidence="1">
    <location>
        <begin position="206"/>
        <end position="226"/>
    </location>
</feature>
<feature type="transmembrane region" description="Helical" evidence="1">
    <location>
        <begin position="265"/>
        <end position="286"/>
    </location>
</feature>
<keyword evidence="1" id="KW-1133">Transmembrane helix</keyword>
<accession>A0A432CP55</accession>
<keyword evidence="1" id="KW-0812">Transmembrane</keyword>
<feature type="transmembrane region" description="Helical" evidence="1">
    <location>
        <begin position="143"/>
        <end position="163"/>
    </location>
</feature>
<dbReference type="EMBL" id="RYDJ01000004">
    <property type="protein sequence ID" value="RTZ06034.1"/>
    <property type="molecule type" value="Genomic_DNA"/>
</dbReference>
<dbReference type="InterPro" id="IPR037185">
    <property type="entry name" value="EmrE-like"/>
</dbReference>
<organism evidence="3 4">
    <name type="scientific">Flavobacterium bomense</name>
    <dbReference type="NCBI Taxonomy" id="2497483"/>
    <lineage>
        <taxon>Bacteria</taxon>
        <taxon>Pseudomonadati</taxon>
        <taxon>Bacteroidota</taxon>
        <taxon>Flavobacteriia</taxon>
        <taxon>Flavobacteriales</taxon>
        <taxon>Flavobacteriaceae</taxon>
        <taxon>Flavobacterium</taxon>
    </lineage>
</organism>
<evidence type="ECO:0000313" key="4">
    <source>
        <dbReference type="Proteomes" id="UP000280825"/>
    </source>
</evidence>
<dbReference type="SUPFAM" id="SSF103481">
    <property type="entry name" value="Multidrug resistance efflux transporter EmrE"/>
    <property type="match status" value="2"/>
</dbReference>
<dbReference type="AlphaFoldDB" id="A0A432CP55"/>